<dbReference type="EMBL" id="LCWV01000039">
    <property type="protein sequence ID" value="PWI65023.1"/>
    <property type="molecule type" value="Genomic_DNA"/>
</dbReference>
<sequence length="414" mass="46610">MTSSACPAFEMRPQRYKTPAHDGTPSLENGKPSATTQEGLRINIFDGRFSFPSRSQAAKLQDWLTSFEINVLPYHPVLTPTTFKNLIPQIMAQVHGATTAEPGGRLEACIILRLGAAAYEPFCQYPDWTSELLTDASMLSLNTVADLRLYMLAILLIIYCATSGDGSHYRYMSTAVRGLQYMMENNILDLRDPDNVVLAWGEIMPRSLLVGIRPIMQHLPPALPPDGHLHPPARRMAEILVEICRASPVSENTYTQMLTDLNRLTDSVGPMDVEATPRFKAQLYALKVFVAQASKQAFSCTWSNNGPLANASLYELGALRSFLQTVRNVGDHDRRLFLEREYEYVMQAAYAHAHRVIDFEAWTDYSAGLRQFLREKPMPDAKFEGVLRLHSRFARVRNEMPRDRDGTFLVLPPA</sequence>
<evidence type="ECO:0000313" key="3">
    <source>
        <dbReference type="Proteomes" id="UP000245956"/>
    </source>
</evidence>
<feature type="region of interest" description="Disordered" evidence="1">
    <location>
        <begin position="1"/>
        <end position="35"/>
    </location>
</feature>
<proteinExistence type="predicted"/>
<reference evidence="2 3" key="1">
    <citation type="journal article" date="2016" name="Front. Microbiol.">
        <title>Genome and transcriptome sequences reveal the specific parasitism of the nematophagous Purpureocillium lilacinum 36-1.</title>
        <authorList>
            <person name="Xie J."/>
            <person name="Li S."/>
            <person name="Mo C."/>
            <person name="Xiao X."/>
            <person name="Peng D."/>
            <person name="Wang G."/>
            <person name="Xiao Y."/>
        </authorList>
    </citation>
    <scope>NUCLEOTIDE SEQUENCE [LARGE SCALE GENOMIC DNA]</scope>
    <source>
        <strain evidence="2 3">36-1</strain>
    </source>
</reference>
<organism evidence="2 3">
    <name type="scientific">Purpureocillium lilacinum</name>
    <name type="common">Paecilomyces lilacinus</name>
    <dbReference type="NCBI Taxonomy" id="33203"/>
    <lineage>
        <taxon>Eukaryota</taxon>
        <taxon>Fungi</taxon>
        <taxon>Dikarya</taxon>
        <taxon>Ascomycota</taxon>
        <taxon>Pezizomycotina</taxon>
        <taxon>Sordariomycetes</taxon>
        <taxon>Hypocreomycetidae</taxon>
        <taxon>Hypocreales</taxon>
        <taxon>Ophiocordycipitaceae</taxon>
        <taxon>Purpureocillium</taxon>
    </lineage>
</organism>
<evidence type="ECO:0000256" key="1">
    <source>
        <dbReference type="SAM" id="MobiDB-lite"/>
    </source>
</evidence>
<dbReference type="Proteomes" id="UP000245956">
    <property type="component" value="Unassembled WGS sequence"/>
</dbReference>
<name>A0A2U3DRZ1_PURLI</name>
<dbReference type="AlphaFoldDB" id="A0A2U3DRZ1"/>
<evidence type="ECO:0000313" key="2">
    <source>
        <dbReference type="EMBL" id="PWI65023.1"/>
    </source>
</evidence>
<comment type="caution">
    <text evidence="2">The sequence shown here is derived from an EMBL/GenBank/DDBJ whole genome shotgun (WGS) entry which is preliminary data.</text>
</comment>
<gene>
    <name evidence="2" type="ORF">PCL_07435</name>
</gene>
<accession>A0A2U3DRZ1</accession>
<protein>
    <submittedName>
        <fullName evidence="2">Uncharacterized protein</fullName>
    </submittedName>
</protein>